<comment type="caution">
    <text evidence="1">The sequence shown here is derived from an EMBL/GenBank/DDBJ whole genome shotgun (WGS) entry which is preliminary data.</text>
</comment>
<proteinExistence type="predicted"/>
<dbReference type="Proteomes" id="UP001241110">
    <property type="component" value="Unassembled WGS sequence"/>
</dbReference>
<accession>A0AAE3R042</accession>
<evidence type="ECO:0000313" key="2">
    <source>
        <dbReference type="Proteomes" id="UP001241110"/>
    </source>
</evidence>
<dbReference type="RefSeq" id="WP_313988558.1">
    <property type="nucleotide sequence ID" value="NZ_JASJOS010000022.1"/>
</dbReference>
<organism evidence="1 2">
    <name type="scientific">Xanthocytophaga flava</name>
    <dbReference type="NCBI Taxonomy" id="3048013"/>
    <lineage>
        <taxon>Bacteria</taxon>
        <taxon>Pseudomonadati</taxon>
        <taxon>Bacteroidota</taxon>
        <taxon>Cytophagia</taxon>
        <taxon>Cytophagales</taxon>
        <taxon>Rhodocytophagaceae</taxon>
        <taxon>Xanthocytophaga</taxon>
    </lineage>
</organism>
<name>A0AAE3R042_9BACT</name>
<reference evidence="1" key="1">
    <citation type="submission" date="2023-05" db="EMBL/GenBank/DDBJ databases">
        <authorList>
            <person name="Zhang X."/>
        </authorList>
    </citation>
    <scope>NUCLEOTIDE SEQUENCE</scope>
    <source>
        <strain evidence="1">YF14B1</strain>
    </source>
</reference>
<evidence type="ECO:0008006" key="3">
    <source>
        <dbReference type="Google" id="ProtNLM"/>
    </source>
</evidence>
<dbReference type="EMBL" id="JASJOS010000022">
    <property type="protein sequence ID" value="MDJ1485678.1"/>
    <property type="molecule type" value="Genomic_DNA"/>
</dbReference>
<protein>
    <recommendedName>
        <fullName evidence="3">Transglutaminase-like domain-containing protein</fullName>
    </recommendedName>
</protein>
<dbReference type="AlphaFoldDB" id="A0AAE3R042"/>
<evidence type="ECO:0000313" key="1">
    <source>
        <dbReference type="EMBL" id="MDJ1485678.1"/>
    </source>
</evidence>
<sequence length="262" mass="30140">MRQVIYIWVLILSGIAMDGAKGQAIRWHSSFEEKVFTQWTDSSGKGLADFFAADPVITDSLFLQKESELTLVCSQLAKKRKKFLAESQFLYYVFKQVHKRYLYHYQPYPLFTSLQDSTYNCVSGTALYAWILGKLGFSTEIREMNRHVYLRVHTVRSTYLIDATDPDNGFVSDDEMLISRRELWYASNEITQARPCNKIITLSNLAGLQYFNEAVKAFNRGTYEKCMQLLNKATILYPGSDKIANLQSMTQKQLPSVVARVK</sequence>
<gene>
    <name evidence="1" type="ORF">QNI16_34635</name>
</gene>